<dbReference type="Pfam" id="PF01799">
    <property type="entry name" value="Fer2_2"/>
    <property type="match status" value="1"/>
</dbReference>
<dbReference type="GO" id="GO:0016903">
    <property type="term" value="F:oxidoreductase activity, acting on the aldehyde or oxo group of donors"/>
    <property type="evidence" value="ECO:0007669"/>
    <property type="project" value="TreeGrafter"/>
</dbReference>
<dbReference type="InterPro" id="IPR052914">
    <property type="entry name" value="Aldehyde_Oxdr_Iron-Sulfur"/>
</dbReference>
<dbReference type="PANTHER" id="PTHR45331">
    <property type="entry name" value="OXIDOREDUCTASE, IRON-SULPHUR BINDING SUBUNIT-RELATED-RELATED"/>
    <property type="match status" value="1"/>
</dbReference>
<evidence type="ECO:0000313" key="3">
    <source>
        <dbReference type="Proteomes" id="UP000240490"/>
    </source>
</evidence>
<feature type="domain" description="2Fe-2S ferredoxin-type" evidence="1">
    <location>
        <begin position="1"/>
        <end position="78"/>
    </location>
</feature>
<dbReference type="PROSITE" id="PS51085">
    <property type="entry name" value="2FE2S_FER_2"/>
    <property type="match status" value="1"/>
</dbReference>
<gene>
    <name evidence="2" type="ORF">B9Q08_05295</name>
</gene>
<accession>A0A2R6AUQ9</accession>
<dbReference type="Gene3D" id="3.10.20.30">
    <property type="match status" value="1"/>
</dbReference>
<dbReference type="GO" id="GO:0046872">
    <property type="term" value="F:metal ion binding"/>
    <property type="evidence" value="ECO:0007669"/>
    <property type="project" value="InterPro"/>
</dbReference>
<dbReference type="InterPro" id="IPR001041">
    <property type="entry name" value="2Fe-2S_ferredoxin-type"/>
</dbReference>
<dbReference type="EMBL" id="NEXJ01000096">
    <property type="protein sequence ID" value="PSN90124.1"/>
    <property type="molecule type" value="Genomic_DNA"/>
</dbReference>
<dbReference type="SUPFAM" id="SSF47741">
    <property type="entry name" value="CO dehydrogenase ISP C-domain like"/>
    <property type="match status" value="1"/>
</dbReference>
<organism evidence="2 3">
    <name type="scientific">Candidatus Marsarchaeota G2 archaeon ECH_B_SAG-M15</name>
    <dbReference type="NCBI Taxonomy" id="1978162"/>
    <lineage>
        <taxon>Archaea</taxon>
        <taxon>Candidatus Marsarchaeota</taxon>
        <taxon>Candidatus Marsarchaeota group 2</taxon>
    </lineage>
</organism>
<dbReference type="AlphaFoldDB" id="A0A2R6AUQ9"/>
<dbReference type="InterPro" id="IPR036010">
    <property type="entry name" value="2Fe-2S_ferredoxin-like_sf"/>
</dbReference>
<dbReference type="GO" id="GO:0051537">
    <property type="term" value="F:2 iron, 2 sulfur cluster binding"/>
    <property type="evidence" value="ECO:0007669"/>
    <property type="project" value="TreeGrafter"/>
</dbReference>
<dbReference type="InterPro" id="IPR012675">
    <property type="entry name" value="Beta-grasp_dom_sf"/>
</dbReference>
<protein>
    <recommendedName>
        <fullName evidence="1">2Fe-2S ferredoxin-type domain-containing protein</fullName>
    </recommendedName>
</protein>
<name>A0A2R6AUQ9_9ARCH</name>
<dbReference type="PANTHER" id="PTHR45331:SF2">
    <property type="entry name" value="OXIDOREDUCTASE WITH IRON-SULFUR SUBUNIT"/>
    <property type="match status" value="1"/>
</dbReference>
<dbReference type="CDD" id="cd00207">
    <property type="entry name" value="fer2"/>
    <property type="match status" value="1"/>
</dbReference>
<comment type="caution">
    <text evidence="2">The sequence shown here is derived from an EMBL/GenBank/DDBJ whole genome shotgun (WGS) entry which is preliminary data.</text>
</comment>
<evidence type="ECO:0000313" key="2">
    <source>
        <dbReference type="EMBL" id="PSN90124.1"/>
    </source>
</evidence>
<evidence type="ECO:0000259" key="1">
    <source>
        <dbReference type="PROSITE" id="PS51085"/>
    </source>
</evidence>
<dbReference type="SUPFAM" id="SSF54292">
    <property type="entry name" value="2Fe-2S ferredoxin-like"/>
    <property type="match status" value="1"/>
</dbReference>
<dbReference type="Proteomes" id="UP000240490">
    <property type="component" value="Unassembled WGS sequence"/>
</dbReference>
<dbReference type="Gene3D" id="1.10.150.120">
    <property type="entry name" value="[2Fe-2S]-binding domain"/>
    <property type="match status" value="1"/>
</dbReference>
<proteinExistence type="predicted"/>
<dbReference type="InterPro" id="IPR002888">
    <property type="entry name" value="2Fe-2S-bd"/>
</dbReference>
<reference evidence="2 3" key="1">
    <citation type="submission" date="2017-04" db="EMBL/GenBank/DDBJ databases">
        <title>Novel microbial lineages endemic to geothermal iron-oxide mats fill important gaps in the evolutionary history of Archaea.</title>
        <authorList>
            <person name="Jay Z.J."/>
            <person name="Beam J.P."/>
            <person name="Dlakic M."/>
            <person name="Rusch D.B."/>
            <person name="Kozubal M.A."/>
            <person name="Inskeep W.P."/>
        </authorList>
    </citation>
    <scope>NUCLEOTIDE SEQUENCE [LARGE SCALE GENOMIC DNA]</scope>
    <source>
        <strain evidence="2">ECH_B_SAG-M15</strain>
    </source>
</reference>
<dbReference type="InterPro" id="IPR036884">
    <property type="entry name" value="2Fe-2S-bd_dom_sf"/>
</dbReference>
<dbReference type="Pfam" id="PF00111">
    <property type="entry name" value="Fer2"/>
    <property type="match status" value="1"/>
</dbReference>
<sequence>MRISLRVNGEETVVDDVKARNTLLDVLRDKLNLKGAKKGCEGEGCGACTVIVDSRPVYSCMYPAIAASGRDVLTVEGLEMGGELDRVQKEFVNRWAFQCGYCTPGFIMALEALVREADSNPSKLREVYGGKVRGIVEDALIGHICRCTGYEPIVETALLLLSEKGLD</sequence>